<dbReference type="CDD" id="cd13128">
    <property type="entry name" value="MATE_Wzx_like"/>
    <property type="match status" value="1"/>
</dbReference>
<dbReference type="RefSeq" id="WP_379041593.1">
    <property type="nucleotide sequence ID" value="NZ_JBHSKW010000016.1"/>
</dbReference>
<evidence type="ECO:0000256" key="3">
    <source>
        <dbReference type="ARBA" id="ARBA00022692"/>
    </source>
</evidence>
<feature type="transmembrane region" description="Helical" evidence="6">
    <location>
        <begin position="389"/>
        <end position="409"/>
    </location>
</feature>
<comment type="subcellular location">
    <subcellularLocation>
        <location evidence="1">Cell membrane</location>
        <topology evidence="1">Multi-pass membrane protein</topology>
    </subcellularLocation>
</comment>
<feature type="transmembrane region" description="Helical" evidence="6">
    <location>
        <begin position="363"/>
        <end position="383"/>
    </location>
</feature>
<accession>A0ABW5TVW4</accession>
<feature type="transmembrane region" description="Helical" evidence="6">
    <location>
        <begin position="300"/>
        <end position="321"/>
    </location>
</feature>
<feature type="transmembrane region" description="Helical" evidence="6">
    <location>
        <begin position="40"/>
        <end position="60"/>
    </location>
</feature>
<keyword evidence="8" id="KW-1185">Reference proteome</keyword>
<dbReference type="Pfam" id="PF13440">
    <property type="entry name" value="Polysacc_synt_3"/>
    <property type="match status" value="1"/>
</dbReference>
<dbReference type="EMBL" id="JBHULV010000051">
    <property type="protein sequence ID" value="MFD2733049.1"/>
    <property type="molecule type" value="Genomic_DNA"/>
</dbReference>
<dbReference type="PANTHER" id="PTHR30250:SF11">
    <property type="entry name" value="O-ANTIGEN TRANSPORTER-RELATED"/>
    <property type="match status" value="1"/>
</dbReference>
<feature type="transmembrane region" description="Helical" evidence="6">
    <location>
        <begin position="12"/>
        <end position="34"/>
    </location>
</feature>
<feature type="transmembrane region" description="Helical" evidence="6">
    <location>
        <begin position="80"/>
        <end position="106"/>
    </location>
</feature>
<evidence type="ECO:0000256" key="2">
    <source>
        <dbReference type="ARBA" id="ARBA00022475"/>
    </source>
</evidence>
<reference evidence="8" key="1">
    <citation type="journal article" date="2019" name="Int. J. Syst. Evol. Microbiol.">
        <title>The Global Catalogue of Microorganisms (GCM) 10K type strain sequencing project: providing services to taxonomists for standard genome sequencing and annotation.</title>
        <authorList>
            <consortium name="The Broad Institute Genomics Platform"/>
            <consortium name="The Broad Institute Genome Sequencing Center for Infectious Disease"/>
            <person name="Wu L."/>
            <person name="Ma J."/>
        </authorList>
    </citation>
    <scope>NUCLEOTIDE SEQUENCE [LARGE SCALE GENOMIC DNA]</scope>
    <source>
        <strain evidence="8">KCTC 42456</strain>
    </source>
</reference>
<gene>
    <name evidence="7" type="ORF">ACFSSE_15165</name>
</gene>
<keyword evidence="4 6" id="KW-1133">Transmembrane helix</keyword>
<evidence type="ECO:0000313" key="7">
    <source>
        <dbReference type="EMBL" id="MFD2733049.1"/>
    </source>
</evidence>
<evidence type="ECO:0000256" key="5">
    <source>
        <dbReference type="ARBA" id="ARBA00023136"/>
    </source>
</evidence>
<evidence type="ECO:0000256" key="1">
    <source>
        <dbReference type="ARBA" id="ARBA00004651"/>
    </source>
</evidence>
<dbReference type="PANTHER" id="PTHR30250">
    <property type="entry name" value="PST FAMILY PREDICTED COLANIC ACID TRANSPORTER"/>
    <property type="match status" value="1"/>
</dbReference>
<feature type="transmembrane region" description="Helical" evidence="6">
    <location>
        <begin position="179"/>
        <end position="197"/>
    </location>
</feature>
<evidence type="ECO:0000313" key="8">
    <source>
        <dbReference type="Proteomes" id="UP001597546"/>
    </source>
</evidence>
<proteinExistence type="predicted"/>
<dbReference type="InterPro" id="IPR050833">
    <property type="entry name" value="Poly_Biosynth_Transport"/>
</dbReference>
<feature type="transmembrane region" description="Helical" evidence="6">
    <location>
        <begin position="118"/>
        <end position="137"/>
    </location>
</feature>
<organism evidence="7 8">
    <name type="scientific">Pedobacter alpinus</name>
    <dbReference type="NCBI Taxonomy" id="1590643"/>
    <lineage>
        <taxon>Bacteria</taxon>
        <taxon>Pseudomonadati</taxon>
        <taxon>Bacteroidota</taxon>
        <taxon>Sphingobacteriia</taxon>
        <taxon>Sphingobacteriales</taxon>
        <taxon>Sphingobacteriaceae</taxon>
        <taxon>Pedobacter</taxon>
    </lineage>
</organism>
<dbReference type="Proteomes" id="UP001597546">
    <property type="component" value="Unassembled WGS sequence"/>
</dbReference>
<keyword evidence="3 6" id="KW-0812">Transmembrane</keyword>
<name>A0ABW5TVW4_9SPHI</name>
<comment type="caution">
    <text evidence="7">The sequence shown here is derived from an EMBL/GenBank/DDBJ whole genome shotgun (WGS) entry which is preliminary data.</text>
</comment>
<sequence>MKDNYWLKSGFINVLQNMASVLFGIGSFFFLVRSLTIREFGVWTVYMTTITILNILRDGLIKNALIKFLSGAKEEEKPQIMSAAFTINIIITAVIVILNLSLGTLLAKLLNSPELINLFYLFNIVYILNGFLTQFNCIEQAHFKFKGVFVSNTVFQAIYFAFVFYCFIFKVNIELKNLVFVQIFGSLVSMIIAYFYAKPFLNFAIGIYKEWMVKLFNYGKYAFGTSISSILSGSVDQMMISSIISPDVSGVFNVAVKVVNLIDIPTSAVANIVFPQSAARIQTEGKDAIKYLYEKSVGTILAILIPGVIFIYIFPEFVLYLLAGDKYEDAAPLLRLTLLYTLLIPFGRQFGTILDSIGKTKTTFYIVIITASLNLGLNYIFIVNFGVLGAAYATLISNIVGFIIAQYILRKELGVKFYHTFVYAYRFYPEFYSHFVKPQILKFKNKSKA</sequence>
<feature type="transmembrane region" description="Helical" evidence="6">
    <location>
        <begin position="149"/>
        <end position="173"/>
    </location>
</feature>
<evidence type="ECO:0000256" key="6">
    <source>
        <dbReference type="SAM" id="Phobius"/>
    </source>
</evidence>
<keyword evidence="2" id="KW-1003">Cell membrane</keyword>
<keyword evidence="5 6" id="KW-0472">Membrane</keyword>
<protein>
    <submittedName>
        <fullName evidence="7">Flippase</fullName>
    </submittedName>
</protein>
<evidence type="ECO:0000256" key="4">
    <source>
        <dbReference type="ARBA" id="ARBA00022989"/>
    </source>
</evidence>